<evidence type="ECO:0000313" key="5">
    <source>
        <dbReference type="EMBL" id="CAG9327193.1"/>
    </source>
</evidence>
<keyword evidence="3" id="KW-0479">Metal-binding</keyword>
<keyword evidence="3" id="KW-0862">Zinc</keyword>
<evidence type="ECO:0000259" key="4">
    <source>
        <dbReference type="PROSITE" id="PS50119"/>
    </source>
</evidence>
<protein>
    <recommendedName>
        <fullName evidence="4">B box-type domain-containing protein</fullName>
    </recommendedName>
</protein>
<keyword evidence="1" id="KW-0880">Kelch repeat</keyword>
<evidence type="ECO:0000313" key="6">
    <source>
        <dbReference type="Proteomes" id="UP001162131"/>
    </source>
</evidence>
<dbReference type="PANTHER" id="PTHR24412">
    <property type="entry name" value="KELCH PROTEIN"/>
    <property type="match status" value="1"/>
</dbReference>
<keyword evidence="3" id="KW-0863">Zinc-finger</keyword>
<evidence type="ECO:0000256" key="1">
    <source>
        <dbReference type="ARBA" id="ARBA00022441"/>
    </source>
</evidence>
<dbReference type="GO" id="GO:0008270">
    <property type="term" value="F:zinc ion binding"/>
    <property type="evidence" value="ECO:0007669"/>
    <property type="project" value="UniProtKB-KW"/>
</dbReference>
<dbReference type="InterPro" id="IPR000315">
    <property type="entry name" value="Znf_B-box"/>
</dbReference>
<feature type="domain" description="B box-type" evidence="4">
    <location>
        <begin position="1"/>
        <end position="47"/>
    </location>
</feature>
<name>A0AAU9JIW7_9CILI</name>
<dbReference type="Gene3D" id="2.120.10.80">
    <property type="entry name" value="Kelch-type beta propeller"/>
    <property type="match status" value="1"/>
</dbReference>
<dbReference type="PROSITE" id="PS50119">
    <property type="entry name" value="ZF_BBOX"/>
    <property type="match status" value="1"/>
</dbReference>
<comment type="caution">
    <text evidence="5">The sequence shown here is derived from an EMBL/GenBank/DDBJ whole genome shotgun (WGS) entry which is preliminary data.</text>
</comment>
<proteinExistence type="predicted"/>
<sequence length="446" mass="52073">MSYYCGICNNLNEASLICTVDNEKFCEKCLEFHMKNDQFDEHKIQPIEFYEEEKQKEEQRSIENSQKVSEALRDRILKEHGLLDSYVEEIKSLLVKKRDYLHQIIDNIIQKQIEECYEVRDSARVEMELLLKELSVDYSHNIEASDLVERFQTIEETHNLKFLEIRNATHNESLGKVLKQELNYALQYYPYGKPISLYYFKPVSDQLSLYNGASNSLNSIEIPSQVFKDYPAYCKLPDDTVLYSGGWQNNSSCSEVFLIDPRFREIEIKPSLKTARHQHSMIYYNGAIYVFGGATATGITNSSEKWIIGDSEWKPNGFMNKSKAQMGICELKGIIYISGEKEIESFNPATNEFKELPIVMEGRFLSVLVPRQNSILMFRGGDLREIEIEPRLIDFIVSPIRKTEWWCPTQPVWVGSQIFLFTDYSKTVYCYDMRDKKLYLANNLRQ</sequence>
<evidence type="ECO:0000256" key="2">
    <source>
        <dbReference type="ARBA" id="ARBA00022737"/>
    </source>
</evidence>
<keyword evidence="6" id="KW-1185">Reference proteome</keyword>
<reference evidence="5" key="1">
    <citation type="submission" date="2021-09" db="EMBL/GenBank/DDBJ databases">
        <authorList>
            <consortium name="AG Swart"/>
            <person name="Singh M."/>
            <person name="Singh A."/>
            <person name="Seah K."/>
            <person name="Emmerich C."/>
        </authorList>
    </citation>
    <scope>NUCLEOTIDE SEQUENCE</scope>
    <source>
        <strain evidence="5">ATCC30299</strain>
    </source>
</reference>
<dbReference type="InterPro" id="IPR015915">
    <property type="entry name" value="Kelch-typ_b-propeller"/>
</dbReference>
<dbReference type="EMBL" id="CAJZBQ010000043">
    <property type="protein sequence ID" value="CAG9327193.1"/>
    <property type="molecule type" value="Genomic_DNA"/>
</dbReference>
<accession>A0AAU9JIW7</accession>
<gene>
    <name evidence="5" type="ORF">BSTOLATCC_MIC43233</name>
</gene>
<dbReference type="Proteomes" id="UP001162131">
    <property type="component" value="Unassembled WGS sequence"/>
</dbReference>
<dbReference type="PANTHER" id="PTHR24412:SF489">
    <property type="entry name" value="RING FINGER DOMAIN AND KELCH REPEAT-CONTAINING PROTEIN DDB_G0271372"/>
    <property type="match status" value="1"/>
</dbReference>
<organism evidence="5 6">
    <name type="scientific">Blepharisma stoltei</name>
    <dbReference type="NCBI Taxonomy" id="1481888"/>
    <lineage>
        <taxon>Eukaryota</taxon>
        <taxon>Sar</taxon>
        <taxon>Alveolata</taxon>
        <taxon>Ciliophora</taxon>
        <taxon>Postciliodesmatophora</taxon>
        <taxon>Heterotrichea</taxon>
        <taxon>Heterotrichida</taxon>
        <taxon>Blepharismidae</taxon>
        <taxon>Blepharisma</taxon>
    </lineage>
</organism>
<keyword evidence="2" id="KW-0677">Repeat</keyword>
<dbReference type="AlphaFoldDB" id="A0AAU9JIW7"/>
<evidence type="ECO:0000256" key="3">
    <source>
        <dbReference type="PROSITE-ProRule" id="PRU00024"/>
    </source>
</evidence>
<dbReference type="SUPFAM" id="SSF117281">
    <property type="entry name" value="Kelch motif"/>
    <property type="match status" value="1"/>
</dbReference>